<name>A0ABW5XK09_9MICO</name>
<dbReference type="Pfam" id="PF01564">
    <property type="entry name" value="Spermine_synth"/>
    <property type="match status" value="1"/>
</dbReference>
<organism evidence="3 4">
    <name type="scientific">Populibacterium corticicola</name>
    <dbReference type="NCBI Taxonomy" id="1812826"/>
    <lineage>
        <taxon>Bacteria</taxon>
        <taxon>Bacillati</taxon>
        <taxon>Actinomycetota</taxon>
        <taxon>Actinomycetes</taxon>
        <taxon>Micrococcales</taxon>
        <taxon>Jonesiaceae</taxon>
        <taxon>Populibacterium</taxon>
    </lineage>
</organism>
<dbReference type="InterPro" id="IPR029063">
    <property type="entry name" value="SAM-dependent_MTases_sf"/>
</dbReference>
<gene>
    <name evidence="3" type="ORF">ACFSYH_11535</name>
</gene>
<proteinExistence type="predicted"/>
<dbReference type="EMBL" id="JBHUOP010000004">
    <property type="protein sequence ID" value="MFD2841194.1"/>
    <property type="molecule type" value="Genomic_DNA"/>
</dbReference>
<keyword evidence="4" id="KW-1185">Reference proteome</keyword>
<protein>
    <submittedName>
        <fullName evidence="3">Spermidine synthase</fullName>
    </submittedName>
</protein>
<evidence type="ECO:0000313" key="4">
    <source>
        <dbReference type="Proteomes" id="UP001597391"/>
    </source>
</evidence>
<dbReference type="CDD" id="cd02440">
    <property type="entry name" value="AdoMet_MTases"/>
    <property type="match status" value="1"/>
</dbReference>
<evidence type="ECO:0000256" key="1">
    <source>
        <dbReference type="ARBA" id="ARBA00023115"/>
    </source>
</evidence>
<dbReference type="SUPFAM" id="SSF53335">
    <property type="entry name" value="S-adenosyl-L-methionine-dependent methyltransferases"/>
    <property type="match status" value="1"/>
</dbReference>
<reference evidence="4" key="1">
    <citation type="journal article" date="2019" name="Int. J. Syst. Evol. Microbiol.">
        <title>The Global Catalogue of Microorganisms (GCM) 10K type strain sequencing project: providing services to taxonomists for standard genome sequencing and annotation.</title>
        <authorList>
            <consortium name="The Broad Institute Genomics Platform"/>
            <consortium name="The Broad Institute Genome Sequencing Center for Infectious Disease"/>
            <person name="Wu L."/>
            <person name="Ma J."/>
        </authorList>
    </citation>
    <scope>NUCLEOTIDE SEQUENCE [LARGE SCALE GENOMIC DNA]</scope>
    <source>
        <strain evidence="4">KCTC 33576</strain>
    </source>
</reference>
<dbReference type="NCBIfam" id="NF037959">
    <property type="entry name" value="MFS_SpdSyn"/>
    <property type="match status" value="1"/>
</dbReference>
<dbReference type="Proteomes" id="UP001597391">
    <property type="component" value="Unassembled WGS sequence"/>
</dbReference>
<evidence type="ECO:0000313" key="3">
    <source>
        <dbReference type="EMBL" id="MFD2841194.1"/>
    </source>
</evidence>
<comment type="caution">
    <text evidence="3">The sequence shown here is derived from an EMBL/GenBank/DDBJ whole genome shotgun (WGS) entry which is preliminary data.</text>
</comment>
<dbReference type="Gene3D" id="3.40.50.150">
    <property type="entry name" value="Vaccinia Virus protein VP39"/>
    <property type="match status" value="1"/>
</dbReference>
<keyword evidence="1" id="KW-0620">Polyamine biosynthesis</keyword>
<sequence>MASRSSRSSSRKPLTFQPPQVPTQPVTTNHATISIEMDRDNSRRMTLMLDGAPSSFIDLDDPTNVVFEYMEIYLCVIAQISPGPLHVTHLGSAGSSMARAIEALRPDSRQIGIDIDAQLLEYSRQWFALPRSPRLRLRAGDAREQLERIADHSQDVIIRDAFSSGAIPEHLTSVQFTQLVFRKLKPGGLYLINCADKPPLSRARSEVATLLAQCAAANAAAEWQGEEFHSAQTFVIAEPGIMKGRRYGNLVLGALSPTGATEPLLDPESATLGRAVRSLAVPARVLMGDEVAQFAGTAAVLSDPE</sequence>
<dbReference type="RefSeq" id="WP_377467120.1">
    <property type="nucleotide sequence ID" value="NZ_JBHUOP010000004.1"/>
</dbReference>
<dbReference type="PANTHER" id="PTHR43317:SF1">
    <property type="entry name" value="THERMOSPERMINE SYNTHASE ACAULIS5"/>
    <property type="match status" value="1"/>
</dbReference>
<evidence type="ECO:0000256" key="2">
    <source>
        <dbReference type="SAM" id="MobiDB-lite"/>
    </source>
</evidence>
<feature type="region of interest" description="Disordered" evidence="2">
    <location>
        <begin position="1"/>
        <end position="27"/>
    </location>
</feature>
<dbReference type="PANTHER" id="PTHR43317">
    <property type="entry name" value="THERMOSPERMINE SYNTHASE ACAULIS5"/>
    <property type="match status" value="1"/>
</dbReference>
<accession>A0ABW5XK09</accession>